<protein>
    <submittedName>
        <fullName evidence="1">Uncharacterized protein</fullName>
    </submittedName>
</protein>
<reference evidence="1" key="2">
    <citation type="submission" date="2020-09" db="EMBL/GenBank/DDBJ databases">
        <authorList>
            <person name="Sun Q."/>
            <person name="Zhou Y."/>
        </authorList>
    </citation>
    <scope>NUCLEOTIDE SEQUENCE</scope>
    <source>
        <strain evidence="1">CGMCC 1.12408</strain>
    </source>
</reference>
<accession>A0A916RVY5</accession>
<organism evidence="1 2">
    <name type="scientific">Ornithinibacillus halotolerans</name>
    <dbReference type="NCBI Taxonomy" id="1274357"/>
    <lineage>
        <taxon>Bacteria</taxon>
        <taxon>Bacillati</taxon>
        <taxon>Bacillota</taxon>
        <taxon>Bacilli</taxon>
        <taxon>Bacillales</taxon>
        <taxon>Bacillaceae</taxon>
        <taxon>Ornithinibacillus</taxon>
    </lineage>
</organism>
<evidence type="ECO:0000313" key="1">
    <source>
        <dbReference type="EMBL" id="GGA71931.1"/>
    </source>
</evidence>
<dbReference type="Proteomes" id="UP000613512">
    <property type="component" value="Unassembled WGS sequence"/>
</dbReference>
<proteinExistence type="predicted"/>
<sequence length="244" mass="28650">MVTTYSGFGHNIDFEHIEYERFFFASADEDMDGIYPDQMEIVRQGAFIALCCEVVNLLDEERRNKKVYQFITKTLENPKIESMPLEKETLIAMRKSLDEEPTVEWGILPGSSSFNKLLPEIYKRYVLGYYKGLIDEVIKVGTPYNYNDSNEVIRFHVNYFKEINNPLAVKRLRTLFNHISKIPKPIVDKTSDIFFALDTPVEISSELSGFIWFREDKCSIYFNSIDYYFLNEKQTKELRSIFAL</sequence>
<comment type="caution">
    <text evidence="1">The sequence shown here is derived from an EMBL/GenBank/DDBJ whole genome shotgun (WGS) entry which is preliminary data.</text>
</comment>
<dbReference type="AlphaFoldDB" id="A0A916RVY5"/>
<dbReference type="EMBL" id="BMEY01000006">
    <property type="protein sequence ID" value="GGA71931.1"/>
    <property type="molecule type" value="Genomic_DNA"/>
</dbReference>
<gene>
    <name evidence="1" type="ORF">GCM10008025_14700</name>
</gene>
<keyword evidence="2" id="KW-1185">Reference proteome</keyword>
<evidence type="ECO:0000313" key="2">
    <source>
        <dbReference type="Proteomes" id="UP000613512"/>
    </source>
</evidence>
<name>A0A916RVY5_9BACI</name>
<reference evidence="1" key="1">
    <citation type="journal article" date="2014" name="Int. J. Syst. Evol. Microbiol.">
        <title>Complete genome sequence of Corynebacterium casei LMG S-19264T (=DSM 44701T), isolated from a smear-ripened cheese.</title>
        <authorList>
            <consortium name="US DOE Joint Genome Institute (JGI-PGF)"/>
            <person name="Walter F."/>
            <person name="Albersmeier A."/>
            <person name="Kalinowski J."/>
            <person name="Ruckert C."/>
        </authorList>
    </citation>
    <scope>NUCLEOTIDE SEQUENCE</scope>
    <source>
        <strain evidence="1">CGMCC 1.12408</strain>
    </source>
</reference>